<feature type="compositionally biased region" description="Low complexity" evidence="1">
    <location>
        <begin position="381"/>
        <end position="390"/>
    </location>
</feature>
<dbReference type="eggNOG" id="ENOG502SDQB">
    <property type="taxonomic scope" value="Eukaryota"/>
</dbReference>
<feature type="region of interest" description="Disordered" evidence="1">
    <location>
        <begin position="1"/>
        <end position="21"/>
    </location>
</feature>
<gene>
    <name evidence="2" type="ORF">A1O1_07617</name>
</gene>
<organism evidence="2 3">
    <name type="scientific">Capronia coronata CBS 617.96</name>
    <dbReference type="NCBI Taxonomy" id="1182541"/>
    <lineage>
        <taxon>Eukaryota</taxon>
        <taxon>Fungi</taxon>
        <taxon>Dikarya</taxon>
        <taxon>Ascomycota</taxon>
        <taxon>Pezizomycotina</taxon>
        <taxon>Eurotiomycetes</taxon>
        <taxon>Chaetothyriomycetidae</taxon>
        <taxon>Chaetothyriales</taxon>
        <taxon>Herpotrichiellaceae</taxon>
        <taxon>Capronia</taxon>
    </lineage>
</organism>
<dbReference type="HOGENOM" id="CLU_030809_0_0_1"/>
<dbReference type="InterPro" id="IPR016181">
    <property type="entry name" value="Acyl_CoA_acyltransferase"/>
</dbReference>
<evidence type="ECO:0000313" key="2">
    <source>
        <dbReference type="EMBL" id="EXJ81553.1"/>
    </source>
</evidence>
<feature type="region of interest" description="Disordered" evidence="1">
    <location>
        <begin position="88"/>
        <end position="120"/>
    </location>
</feature>
<evidence type="ECO:0000313" key="3">
    <source>
        <dbReference type="Proteomes" id="UP000019484"/>
    </source>
</evidence>
<reference evidence="2 3" key="1">
    <citation type="submission" date="2013-03" db="EMBL/GenBank/DDBJ databases">
        <title>The Genome Sequence of Capronia coronata CBS 617.96.</title>
        <authorList>
            <consortium name="The Broad Institute Genomics Platform"/>
            <person name="Cuomo C."/>
            <person name="de Hoog S."/>
            <person name="Gorbushina A."/>
            <person name="Walker B."/>
            <person name="Young S.K."/>
            <person name="Zeng Q."/>
            <person name="Gargeya S."/>
            <person name="Fitzgerald M."/>
            <person name="Haas B."/>
            <person name="Abouelleil A."/>
            <person name="Allen A.W."/>
            <person name="Alvarado L."/>
            <person name="Arachchi H.M."/>
            <person name="Berlin A.M."/>
            <person name="Chapman S.B."/>
            <person name="Gainer-Dewar J."/>
            <person name="Goldberg J."/>
            <person name="Griggs A."/>
            <person name="Gujja S."/>
            <person name="Hansen M."/>
            <person name="Howarth C."/>
            <person name="Imamovic A."/>
            <person name="Ireland A."/>
            <person name="Larimer J."/>
            <person name="McCowan C."/>
            <person name="Murphy C."/>
            <person name="Pearson M."/>
            <person name="Poon T.W."/>
            <person name="Priest M."/>
            <person name="Roberts A."/>
            <person name="Saif S."/>
            <person name="Shea T."/>
            <person name="Sisk P."/>
            <person name="Sykes S."/>
            <person name="Wortman J."/>
            <person name="Nusbaum C."/>
            <person name="Birren B."/>
        </authorList>
    </citation>
    <scope>NUCLEOTIDE SEQUENCE [LARGE SCALE GENOMIC DNA]</scope>
    <source>
        <strain evidence="2 3">CBS 617.96</strain>
    </source>
</reference>
<dbReference type="GeneID" id="19162473"/>
<feature type="compositionally biased region" description="Basic and acidic residues" evidence="1">
    <location>
        <begin position="174"/>
        <end position="194"/>
    </location>
</feature>
<evidence type="ECO:0000256" key="1">
    <source>
        <dbReference type="SAM" id="MobiDB-lite"/>
    </source>
</evidence>
<feature type="compositionally biased region" description="Low complexity" evidence="1">
    <location>
        <begin position="153"/>
        <end position="173"/>
    </location>
</feature>
<dbReference type="STRING" id="1182541.W9XMV8"/>
<dbReference type="AlphaFoldDB" id="W9XMV8"/>
<comment type="caution">
    <text evidence="2">The sequence shown here is derived from an EMBL/GenBank/DDBJ whole genome shotgun (WGS) entry which is preliminary data.</text>
</comment>
<protein>
    <recommendedName>
        <fullName evidence="4">FR47-like domain-containing protein</fullName>
    </recommendedName>
</protein>
<dbReference type="InterPro" id="IPR053225">
    <property type="entry name" value="Acyl-CoA_N-acyltransferase"/>
</dbReference>
<name>W9XMV8_9EURO</name>
<dbReference type="SUPFAM" id="SSF55729">
    <property type="entry name" value="Acyl-CoA N-acyltransferases (Nat)"/>
    <property type="match status" value="1"/>
</dbReference>
<evidence type="ECO:0008006" key="4">
    <source>
        <dbReference type="Google" id="ProtNLM"/>
    </source>
</evidence>
<feature type="compositionally biased region" description="Polar residues" evidence="1">
    <location>
        <begin position="11"/>
        <end position="21"/>
    </location>
</feature>
<feature type="region of interest" description="Disordered" evidence="1">
    <location>
        <begin position="290"/>
        <end position="330"/>
    </location>
</feature>
<dbReference type="Gene3D" id="3.40.630.30">
    <property type="match status" value="1"/>
</dbReference>
<dbReference type="RefSeq" id="XP_007726674.1">
    <property type="nucleotide sequence ID" value="XM_007728484.1"/>
</dbReference>
<accession>W9XMV8</accession>
<dbReference type="EMBL" id="AMWN01000007">
    <property type="protein sequence ID" value="EXJ81553.1"/>
    <property type="molecule type" value="Genomic_DNA"/>
</dbReference>
<feature type="region of interest" description="Disordered" evidence="1">
    <location>
        <begin position="376"/>
        <end position="414"/>
    </location>
</feature>
<dbReference type="PANTHER" id="PTHR20958:SF6">
    <property type="entry name" value="GLYCINE N-ACYLTRANSFERASE-LIKE PROTEIN"/>
    <property type="match status" value="1"/>
</dbReference>
<feature type="compositionally biased region" description="Low complexity" evidence="1">
    <location>
        <begin position="311"/>
        <end position="320"/>
    </location>
</feature>
<feature type="region of interest" description="Disordered" evidence="1">
    <location>
        <begin position="152"/>
        <end position="205"/>
    </location>
</feature>
<feature type="compositionally biased region" description="Polar residues" evidence="1">
    <location>
        <begin position="88"/>
        <end position="106"/>
    </location>
</feature>
<dbReference type="OrthoDB" id="61870at2759"/>
<feature type="compositionally biased region" description="Basic and acidic residues" evidence="1">
    <location>
        <begin position="292"/>
        <end position="306"/>
    </location>
</feature>
<dbReference type="PANTHER" id="PTHR20958">
    <property type="entry name" value="GLYCINE N-ACYLTRANSFERASE-LIKE PROTEIN"/>
    <property type="match status" value="1"/>
</dbReference>
<feature type="compositionally biased region" description="Basic and acidic residues" evidence="1">
    <location>
        <begin position="395"/>
        <end position="405"/>
    </location>
</feature>
<sequence length="522" mass="57681">MADQHQHRQPHPSSDSRVQSAVLSTAQVPRLQAKLGRLMPYSIPLFRRIQHHATHPVPDTASIFVAVATDSADHDTPQQDDVAIDQWLQDSDSSTTTRMGNSTGQSRLRRRTDTDTDTDSRHRPWIAAHIDLAHYGSTQVWVFASWECPPPSLSTSTTSPLSSSSSSNALATTPDHERERNTQSQRETADRIVEDDNEGSDDDDPRHGALMIALYRYIYHDLVPRMSTEPGEDWLELKRTGKSLTIPYSRNKILFGTINTKLLRWVPGQARTRIDAGYLKYIFAIDPDLEDSDHHGKDSSREDERNGAPVDDSSNSSNSSDKYRALPPGYTFGPMQSAHLQAVLDRSVVPRTLATLQQFPSLGVFPLPQWEDNQNKEHDATAATAAATEGPELEPNPKLEPKSGDQMRGSGTGKPVAWGFLGTDASLSGLHTEPEHRGKGLAGCVGRELLRRSAWRGGVEGHVDVDPDPRSIFNWGHADVSIQNKASRRVMEKLGGVARWKVAWVEVDLAVALDVLLSVRSG</sequence>
<keyword evidence="3" id="KW-1185">Reference proteome</keyword>
<dbReference type="Proteomes" id="UP000019484">
    <property type="component" value="Unassembled WGS sequence"/>
</dbReference>
<proteinExistence type="predicted"/>
<feature type="compositionally biased region" description="Basic and acidic residues" evidence="1">
    <location>
        <begin position="111"/>
        <end position="120"/>
    </location>
</feature>